<sequence>MKNSRKYQKEKKKKYNRLNLKKKIKARNAEKRAQEAIPAGNLGNSNAVNHPPSLHPPPTCAPAAVTTP</sequence>
<evidence type="ECO:0000256" key="1">
    <source>
        <dbReference type="SAM" id="MobiDB-lite"/>
    </source>
</evidence>
<dbReference type="AlphaFoldDB" id="A0AAD4X3N6"/>
<comment type="caution">
    <text evidence="2">The sequence shown here is derived from an EMBL/GenBank/DDBJ whole genome shotgun (WGS) entry which is preliminary data.</text>
</comment>
<proteinExistence type="predicted"/>
<dbReference type="Proteomes" id="UP001202328">
    <property type="component" value="Unassembled WGS sequence"/>
</dbReference>
<protein>
    <submittedName>
        <fullName evidence="2">Uncharacterized protein</fullName>
    </submittedName>
</protein>
<accession>A0AAD4X3N6</accession>
<organism evidence="2 3">
    <name type="scientific">Papaver atlanticum</name>
    <dbReference type="NCBI Taxonomy" id="357466"/>
    <lineage>
        <taxon>Eukaryota</taxon>
        <taxon>Viridiplantae</taxon>
        <taxon>Streptophyta</taxon>
        <taxon>Embryophyta</taxon>
        <taxon>Tracheophyta</taxon>
        <taxon>Spermatophyta</taxon>
        <taxon>Magnoliopsida</taxon>
        <taxon>Ranunculales</taxon>
        <taxon>Papaveraceae</taxon>
        <taxon>Papaveroideae</taxon>
        <taxon>Papaver</taxon>
    </lineage>
</organism>
<feature type="region of interest" description="Disordered" evidence="1">
    <location>
        <begin position="26"/>
        <end position="68"/>
    </location>
</feature>
<keyword evidence="3" id="KW-1185">Reference proteome</keyword>
<feature type="non-terminal residue" evidence="2">
    <location>
        <position position="68"/>
    </location>
</feature>
<evidence type="ECO:0000313" key="3">
    <source>
        <dbReference type="Proteomes" id="UP001202328"/>
    </source>
</evidence>
<reference evidence="2" key="1">
    <citation type="submission" date="2022-04" db="EMBL/GenBank/DDBJ databases">
        <title>A functionally conserved STORR gene fusion in Papaver species that diverged 16.8 million years ago.</title>
        <authorList>
            <person name="Catania T."/>
        </authorList>
    </citation>
    <scope>NUCLEOTIDE SEQUENCE</scope>
    <source>
        <strain evidence="2">S-188037</strain>
    </source>
</reference>
<name>A0AAD4X3N6_9MAGN</name>
<dbReference type="EMBL" id="JAJJMB010018262">
    <property type="protein sequence ID" value="KAI3830556.1"/>
    <property type="molecule type" value="Genomic_DNA"/>
</dbReference>
<gene>
    <name evidence="2" type="ORF">MKW98_030719</name>
</gene>
<evidence type="ECO:0000313" key="2">
    <source>
        <dbReference type="EMBL" id="KAI3830556.1"/>
    </source>
</evidence>